<keyword evidence="2" id="KW-0233">DNA recombination</keyword>
<keyword evidence="1" id="KW-0238">DNA-binding</keyword>
<protein>
    <submittedName>
        <fullName evidence="4">Phage integrase family protein</fullName>
    </submittedName>
</protein>
<dbReference type="SUPFAM" id="SSF56349">
    <property type="entry name" value="DNA breaking-rejoining enzymes"/>
    <property type="match status" value="1"/>
</dbReference>
<evidence type="ECO:0000259" key="3">
    <source>
        <dbReference type="PROSITE" id="PS51898"/>
    </source>
</evidence>
<dbReference type="EMBL" id="FQTW01000012">
    <property type="protein sequence ID" value="SHF00099.1"/>
    <property type="molecule type" value="Genomic_DNA"/>
</dbReference>
<evidence type="ECO:0000256" key="2">
    <source>
        <dbReference type="ARBA" id="ARBA00023172"/>
    </source>
</evidence>
<evidence type="ECO:0000313" key="5">
    <source>
        <dbReference type="Proteomes" id="UP000184462"/>
    </source>
</evidence>
<gene>
    <name evidence="4" type="ORF">SAMN05444278_11219</name>
</gene>
<evidence type="ECO:0000256" key="1">
    <source>
        <dbReference type="ARBA" id="ARBA00023125"/>
    </source>
</evidence>
<dbReference type="InterPro" id="IPR010998">
    <property type="entry name" value="Integrase_recombinase_N"/>
</dbReference>
<accession>A0A1M4Y335</accession>
<evidence type="ECO:0000313" key="4">
    <source>
        <dbReference type="EMBL" id="SHF00099.1"/>
    </source>
</evidence>
<dbReference type="InterPro" id="IPR002104">
    <property type="entry name" value="Integrase_catalytic"/>
</dbReference>
<organism evidence="4 5">
    <name type="scientific">Psychroflexus salarius</name>
    <dbReference type="NCBI Taxonomy" id="1155689"/>
    <lineage>
        <taxon>Bacteria</taxon>
        <taxon>Pseudomonadati</taxon>
        <taxon>Bacteroidota</taxon>
        <taxon>Flavobacteriia</taxon>
        <taxon>Flavobacteriales</taxon>
        <taxon>Flavobacteriaceae</taxon>
        <taxon>Psychroflexus</taxon>
    </lineage>
</organism>
<sequence>MASVNLSIRKNPKGTAKILLNFNYGRKKRFRHSTKYTLSDAKQWDKRNRKVKISDQIPNADEINNELISLLNYAEKLASSYLSREDHLNNDIIKRDLDKFYNRNKVNTSKNTGLIDYFDWYIDYYSKHPRPKTNSVYGKGTLKTLKSSKKRIEEFQRHYGFIEFNDVNLDLHSELFKFLRDTKEYSLNYTGVVIKNLIVIMNDAYERDFHQNLDFKKSGFTVTREDVDNVYLNESEIDTIKNLNVDDVSLNINDHPEIFNKHDTPPTKDALIRVKDWFIIGCKTGLRYGDLSSLTSKNLETEYDKNTKEEYQIIKVETSKTKGLVLIPTSNDVRQVLEKNKGEFPKKISSQKFNKFIKLICKEAKIVEEFEGKPKYLSVASHTCRRSFCTNAYKSGMDTLDIMHISGHKSEKTFYKYIKASSKDRLNKIRHQKFFE</sequence>
<dbReference type="STRING" id="1155689.SAMN05444278_11219"/>
<dbReference type="Pfam" id="PF00589">
    <property type="entry name" value="Phage_integrase"/>
    <property type="match status" value="1"/>
</dbReference>
<feature type="domain" description="Tyr recombinase" evidence="3">
    <location>
        <begin position="254"/>
        <end position="431"/>
    </location>
</feature>
<dbReference type="InterPro" id="IPR013762">
    <property type="entry name" value="Integrase-like_cat_sf"/>
</dbReference>
<dbReference type="Gene3D" id="1.10.150.130">
    <property type="match status" value="1"/>
</dbReference>
<name>A0A1M4Y335_9FLAO</name>
<keyword evidence="5" id="KW-1185">Reference proteome</keyword>
<dbReference type="AlphaFoldDB" id="A0A1M4Y335"/>
<dbReference type="Gene3D" id="1.10.443.10">
    <property type="entry name" value="Intergrase catalytic core"/>
    <property type="match status" value="1"/>
</dbReference>
<proteinExistence type="predicted"/>
<reference evidence="4 5" key="1">
    <citation type="submission" date="2016-11" db="EMBL/GenBank/DDBJ databases">
        <authorList>
            <person name="Jaros S."/>
            <person name="Januszkiewicz K."/>
            <person name="Wedrychowicz H."/>
        </authorList>
    </citation>
    <scope>NUCLEOTIDE SEQUENCE [LARGE SCALE GENOMIC DNA]</scope>
    <source>
        <strain evidence="4 5">DSM 25661</strain>
    </source>
</reference>
<dbReference type="RefSeq" id="WP_073193692.1">
    <property type="nucleotide sequence ID" value="NZ_FQTW01000012.1"/>
</dbReference>
<dbReference type="InterPro" id="IPR011010">
    <property type="entry name" value="DNA_brk_join_enz"/>
</dbReference>
<dbReference type="PROSITE" id="PS51898">
    <property type="entry name" value="TYR_RECOMBINASE"/>
    <property type="match status" value="1"/>
</dbReference>
<dbReference type="OrthoDB" id="1493636at2"/>
<dbReference type="GO" id="GO:0006310">
    <property type="term" value="P:DNA recombination"/>
    <property type="evidence" value="ECO:0007669"/>
    <property type="project" value="UniProtKB-KW"/>
</dbReference>
<dbReference type="GO" id="GO:0003677">
    <property type="term" value="F:DNA binding"/>
    <property type="evidence" value="ECO:0007669"/>
    <property type="project" value="UniProtKB-KW"/>
</dbReference>
<dbReference type="GO" id="GO:0015074">
    <property type="term" value="P:DNA integration"/>
    <property type="evidence" value="ECO:0007669"/>
    <property type="project" value="InterPro"/>
</dbReference>
<dbReference type="Proteomes" id="UP000184462">
    <property type="component" value="Unassembled WGS sequence"/>
</dbReference>